<protein>
    <recommendedName>
        <fullName evidence="1">PPIase cyclophilin-type domain-containing protein</fullName>
    </recommendedName>
</protein>
<evidence type="ECO:0000313" key="2">
    <source>
        <dbReference type="EMBL" id="CAE0727597.1"/>
    </source>
</evidence>
<proteinExistence type="predicted"/>
<dbReference type="Gene3D" id="2.40.100.10">
    <property type="entry name" value="Cyclophilin-like"/>
    <property type="match status" value="1"/>
</dbReference>
<dbReference type="PROSITE" id="PS50072">
    <property type="entry name" value="CSA_PPIASE_2"/>
    <property type="match status" value="1"/>
</dbReference>
<name>A0A7S4EPP0_9STRA</name>
<dbReference type="InterPro" id="IPR029000">
    <property type="entry name" value="Cyclophilin-like_dom_sf"/>
</dbReference>
<dbReference type="EMBL" id="HBIX01030640">
    <property type="protein sequence ID" value="CAE0727597.1"/>
    <property type="molecule type" value="Transcribed_RNA"/>
</dbReference>
<dbReference type="AlphaFoldDB" id="A0A7S4EPP0"/>
<gene>
    <name evidence="2" type="ORF">PAUS00366_LOCUS20380</name>
</gene>
<reference evidence="2" key="1">
    <citation type="submission" date="2021-01" db="EMBL/GenBank/DDBJ databases">
        <authorList>
            <person name="Corre E."/>
            <person name="Pelletier E."/>
            <person name="Niang G."/>
            <person name="Scheremetjew M."/>
            <person name="Finn R."/>
            <person name="Kale V."/>
            <person name="Holt S."/>
            <person name="Cochrane G."/>
            <person name="Meng A."/>
            <person name="Brown T."/>
            <person name="Cohen L."/>
        </authorList>
    </citation>
    <scope>NUCLEOTIDE SEQUENCE</scope>
    <source>
        <strain evidence="2">10249 10 AB</strain>
    </source>
</reference>
<accession>A0A7S4EPP0</accession>
<feature type="domain" description="PPIase cyclophilin-type" evidence="1">
    <location>
        <begin position="153"/>
        <end position="310"/>
    </location>
</feature>
<organism evidence="2">
    <name type="scientific">Pseudo-nitzschia australis</name>
    <dbReference type="NCBI Taxonomy" id="44445"/>
    <lineage>
        <taxon>Eukaryota</taxon>
        <taxon>Sar</taxon>
        <taxon>Stramenopiles</taxon>
        <taxon>Ochrophyta</taxon>
        <taxon>Bacillariophyta</taxon>
        <taxon>Bacillariophyceae</taxon>
        <taxon>Bacillariophycidae</taxon>
        <taxon>Bacillariales</taxon>
        <taxon>Bacillariaceae</taxon>
        <taxon>Pseudo-nitzschia</taxon>
    </lineage>
</organism>
<dbReference type="InterPro" id="IPR002130">
    <property type="entry name" value="Cyclophilin-type_PPIase_dom"/>
</dbReference>
<dbReference type="SUPFAM" id="SSF50891">
    <property type="entry name" value="Cyclophilin-like"/>
    <property type="match status" value="1"/>
</dbReference>
<sequence length="345" mass="38043">MLLAGLLLVTMGFVVWQILIIEGTIVLSSDFTGITNRVGSDSETDLHNARHSSHSYRAGAVAVAVAFDQKNPITHEKESKLRAERVNKQHRPAITSAIFDESQWEERNKHIASMNGVVQNACGYKTGLKNLTQEQLYPVAGERHMITPPKGGKLSLVCCETTKGNLAMVAHHKWAPIGAKHFIEMVTSKYFDSTVPMMRCIKGFLCQFGLNSDPKVTKKFNKSLKDDPNWLPEGPKFRTNADGVQRFAQGYLAYAGAGKNSRGNQLIVSLKANGPLAGGSPWEVPWGELVGKDSFVTLSKIYTGYGEDGPGQGPLQNRGMDEKLKEKFPDLDYINKCVLVDEMET</sequence>
<evidence type="ECO:0000259" key="1">
    <source>
        <dbReference type="PROSITE" id="PS50072"/>
    </source>
</evidence>
<dbReference type="GO" id="GO:0003755">
    <property type="term" value="F:peptidyl-prolyl cis-trans isomerase activity"/>
    <property type="evidence" value="ECO:0007669"/>
    <property type="project" value="InterPro"/>
</dbReference>
<dbReference type="Pfam" id="PF00160">
    <property type="entry name" value="Pro_isomerase"/>
    <property type="match status" value="1"/>
</dbReference>